<evidence type="ECO:0000313" key="4">
    <source>
        <dbReference type="EMBL" id="ADL25683.1"/>
    </source>
</evidence>
<feature type="transmembrane region" description="Helical" evidence="1">
    <location>
        <begin position="71"/>
        <end position="88"/>
    </location>
</feature>
<reference evidence="4" key="3">
    <citation type="submission" date="2010-08" db="EMBL/GenBank/DDBJ databases">
        <authorList>
            <person name="Durkin A.S."/>
            <person name="Nelson K.E."/>
            <person name="Morrison M."/>
            <person name="Forsberg C.W."/>
            <person name="Wilson D.B."/>
            <person name="Russell J.B."/>
            <person name="Cann I.K.O."/>
            <person name="Mackie R.I."/>
            <person name="White B.A."/>
        </authorList>
    </citation>
    <scope>NUCLEOTIDE SEQUENCE</scope>
    <source>
        <strain evidence="4">S85</strain>
    </source>
</reference>
<dbReference type="RefSeq" id="WP_014546082.1">
    <property type="nucleotide sequence ID" value="NC_013410.1"/>
</dbReference>
<dbReference type="Proteomes" id="UP000001497">
    <property type="component" value="Chromosome"/>
</dbReference>
<sequence length="163" mass="17473">MKKLFAVLLVLFATTLSFAQAQAHKLAMDRGIFTTDYTIDGQDVDSDAFERELANVPEAISKWNTGNTMRYISWGAAFGGGFLLGYGIAEGSGYQAPESYKMKVLGGGIIIVAALIVEHIGNSKKDDAVDIYNKEIGKIAGNESVNLSLVPTEQGGIALAFNF</sequence>
<proteinExistence type="predicted"/>
<dbReference type="KEGG" id="fsc:FSU_1849"/>
<keyword evidence="6" id="KW-1185">Reference proteome</keyword>
<feature type="chain" id="PRO_5003001493" description="Lipoprotein" evidence="2">
    <location>
        <begin position="20"/>
        <end position="163"/>
    </location>
</feature>
<evidence type="ECO:0000256" key="2">
    <source>
        <dbReference type="SAM" id="SignalP"/>
    </source>
</evidence>
<reference evidence="5" key="2">
    <citation type="submission" date="2010-08" db="EMBL/GenBank/DDBJ databases">
        <title>Complete sequence of Fibrobacter succinogenes subsp. succinogenes S85.</title>
        <authorList>
            <person name="Durkin A.S."/>
            <person name="Nelson K.E."/>
            <person name="Morrison M."/>
            <person name="Forsberg C.W."/>
            <person name="Wilson D.B."/>
            <person name="Russell J.B."/>
            <person name="Cann I.K.O."/>
            <person name="Mackie R.I."/>
            <person name="White B.A."/>
        </authorList>
    </citation>
    <scope>NUCLEOTIDE SEQUENCE [LARGE SCALE GENOMIC DNA]</scope>
    <source>
        <strain evidence="5">ATCC 19169 / S85</strain>
    </source>
</reference>
<dbReference type="AlphaFoldDB" id="C9RQZ5"/>
<feature type="transmembrane region" description="Helical" evidence="1">
    <location>
        <begin position="100"/>
        <end position="117"/>
    </location>
</feature>
<evidence type="ECO:0000313" key="6">
    <source>
        <dbReference type="Proteomes" id="UP000001497"/>
    </source>
</evidence>
<dbReference type="KEGG" id="fsu:Fisuc_1383"/>
<name>C9RQZ5_FIBSS</name>
<keyword evidence="2" id="KW-0732">Signal</keyword>
<evidence type="ECO:0000313" key="3">
    <source>
        <dbReference type="EMBL" id="ACX74981.1"/>
    </source>
</evidence>
<organism evidence="4 5">
    <name type="scientific">Fibrobacter succinogenes (strain ATCC 19169 / S85)</name>
    <dbReference type="NCBI Taxonomy" id="59374"/>
    <lineage>
        <taxon>Bacteria</taxon>
        <taxon>Pseudomonadati</taxon>
        <taxon>Fibrobacterota</taxon>
        <taxon>Fibrobacteria</taxon>
        <taxon>Fibrobacterales</taxon>
        <taxon>Fibrobacteraceae</taxon>
        <taxon>Fibrobacter</taxon>
    </lineage>
</organism>
<evidence type="ECO:0000256" key="1">
    <source>
        <dbReference type="SAM" id="Phobius"/>
    </source>
</evidence>
<protein>
    <recommendedName>
        <fullName evidence="7">Lipoprotein</fullName>
    </recommendedName>
</protein>
<dbReference type="Proteomes" id="UP000000517">
    <property type="component" value="Chromosome"/>
</dbReference>
<dbReference type="EMBL" id="CP001792">
    <property type="protein sequence ID" value="ACX74981.1"/>
    <property type="molecule type" value="Genomic_DNA"/>
</dbReference>
<gene>
    <name evidence="3" type="ordered locus">Fisuc_1383</name>
    <name evidence="4" type="ordered locus">FSU_1849</name>
</gene>
<evidence type="ECO:0000313" key="5">
    <source>
        <dbReference type="Proteomes" id="UP000000517"/>
    </source>
</evidence>
<evidence type="ECO:0008006" key="7">
    <source>
        <dbReference type="Google" id="ProtNLM"/>
    </source>
</evidence>
<keyword evidence="1" id="KW-1133">Transmembrane helix</keyword>
<dbReference type="STRING" id="59374.FSU_1849"/>
<reference evidence="3 6" key="1">
    <citation type="submission" date="2009-10" db="EMBL/GenBank/DDBJ databases">
        <title>Complete sequence of Fibrobacter succinogenes subsp. succinogenes S85.</title>
        <authorList>
            <consortium name="US DOE Joint Genome Institute"/>
            <person name="Lucas S."/>
            <person name="Copeland A."/>
            <person name="Lapidus A."/>
            <person name="Glavina del Rio T."/>
            <person name="Tice H."/>
            <person name="Bruce D."/>
            <person name="Goodwin L."/>
            <person name="Pitluck S."/>
            <person name="Chertkov O."/>
            <person name="Detter J.C."/>
            <person name="Han C."/>
            <person name="Tapia R."/>
            <person name="Larimer F."/>
            <person name="Land M."/>
            <person name="Hauser L."/>
            <person name="Kyrpides N."/>
            <person name="Mikhailova N."/>
            <person name="Weimer P.J."/>
            <person name="Stevenson D.M."/>
            <person name="Boyum J."/>
            <person name="Brumm P.I."/>
            <person name="Mead D."/>
        </authorList>
    </citation>
    <scope>NUCLEOTIDE SEQUENCE [LARGE SCALE GENOMIC DNA]</scope>
    <source>
        <strain evidence="6">ATCC 19169 / S85</strain>
        <strain evidence="3">S85</strain>
    </source>
</reference>
<dbReference type="HOGENOM" id="CLU_1624684_0_0_0"/>
<feature type="signal peptide" evidence="2">
    <location>
        <begin position="1"/>
        <end position="19"/>
    </location>
</feature>
<accession>C9RQZ5</accession>
<dbReference type="EMBL" id="CP002158">
    <property type="protein sequence ID" value="ADL25683.1"/>
    <property type="molecule type" value="Genomic_DNA"/>
</dbReference>
<dbReference type="OrthoDB" id="9793279at2"/>
<keyword evidence="1" id="KW-0472">Membrane</keyword>
<keyword evidence="1" id="KW-0812">Transmembrane</keyword>